<name>A0A8T0XG05_PANVG</name>
<dbReference type="PANTHER" id="PTHR33018">
    <property type="entry name" value="OS10G0338966 PROTEIN-RELATED"/>
    <property type="match status" value="1"/>
</dbReference>
<dbReference type="Proteomes" id="UP000823388">
    <property type="component" value="Chromosome 1K"/>
</dbReference>
<dbReference type="PANTHER" id="PTHR33018:SF19">
    <property type="entry name" value="OS12G0558775 PROTEIN"/>
    <property type="match status" value="1"/>
</dbReference>
<keyword evidence="3" id="KW-1185">Reference proteome</keyword>
<organism evidence="2 3">
    <name type="scientific">Panicum virgatum</name>
    <name type="common">Blackwell switchgrass</name>
    <dbReference type="NCBI Taxonomy" id="38727"/>
    <lineage>
        <taxon>Eukaryota</taxon>
        <taxon>Viridiplantae</taxon>
        <taxon>Streptophyta</taxon>
        <taxon>Embryophyta</taxon>
        <taxon>Tracheophyta</taxon>
        <taxon>Spermatophyta</taxon>
        <taxon>Magnoliopsida</taxon>
        <taxon>Liliopsida</taxon>
        <taxon>Poales</taxon>
        <taxon>Poaceae</taxon>
        <taxon>PACMAD clade</taxon>
        <taxon>Panicoideae</taxon>
        <taxon>Panicodae</taxon>
        <taxon>Paniceae</taxon>
        <taxon>Panicinae</taxon>
        <taxon>Panicum</taxon>
        <taxon>Panicum sect. Hiantes</taxon>
    </lineage>
</organism>
<evidence type="ECO:0000256" key="1">
    <source>
        <dbReference type="SAM" id="MobiDB-lite"/>
    </source>
</evidence>
<comment type="caution">
    <text evidence="2">The sequence shown here is derived from an EMBL/GenBank/DDBJ whole genome shotgun (WGS) entry which is preliminary data.</text>
</comment>
<protein>
    <submittedName>
        <fullName evidence="2">Uncharacterized protein</fullName>
    </submittedName>
</protein>
<dbReference type="EMBL" id="CM029037">
    <property type="protein sequence ID" value="KAG2657788.1"/>
    <property type="molecule type" value="Genomic_DNA"/>
</dbReference>
<reference evidence="2" key="1">
    <citation type="submission" date="2020-05" db="EMBL/GenBank/DDBJ databases">
        <title>WGS assembly of Panicum virgatum.</title>
        <authorList>
            <person name="Lovell J.T."/>
            <person name="Jenkins J."/>
            <person name="Shu S."/>
            <person name="Juenger T.E."/>
            <person name="Schmutz J."/>
        </authorList>
    </citation>
    <scope>NUCLEOTIDE SEQUENCE</scope>
    <source>
        <strain evidence="2">AP13</strain>
    </source>
</reference>
<dbReference type="AlphaFoldDB" id="A0A8T0XG05"/>
<sequence length="475" mass="53249">MQSPRRQRRVSIIEEDALVSAPQPSTTTTSTMCLIVEEVSPRGKSILPKGIWARFQNVCEAVARDQLQTWITTNDWKKVPDSIKESMWAALQACFRFPEGKPKEDARKFAMITLGTAFRIFRHTLHKDYVKKELSSKSKFGKIPDTMWEEFKLMKNTPEAKALNEQMTKKAQKAAENPHHVGAGGYDGMIPHWRREEEERRKAEGARLYSRTEIYERLAQIVEAQQQGLFHPDKEKDQLTAAIGTAEHSGRVRGVSSSLVQSGWIAPSNVGSTTQHRYPVDDIQVDTPCTLVVPYGRKLNKFQEVATAMAVMGHVFPRPLAPEYAWAQVVKVMDSTCELDITTDDAIEVLGDAINQYANIEHVALSPVPEGNNREEDQATPAENDGVDDFPPHDPTPPEPHLSEANNEAERPVLPSPKSPPKITKMPSLQAQQNMLEIPCMITTYEKAPSADVDKFLRSMNNMPSSSKNKEKAPL</sequence>
<accession>A0A8T0XG05</accession>
<feature type="region of interest" description="Disordered" evidence="1">
    <location>
        <begin position="365"/>
        <end position="431"/>
    </location>
</feature>
<evidence type="ECO:0000313" key="2">
    <source>
        <dbReference type="EMBL" id="KAG2657788.1"/>
    </source>
</evidence>
<feature type="region of interest" description="Disordered" evidence="1">
    <location>
        <begin position="456"/>
        <end position="475"/>
    </location>
</feature>
<gene>
    <name evidence="2" type="ORF">PVAP13_1KG201015</name>
</gene>
<evidence type="ECO:0000313" key="3">
    <source>
        <dbReference type="Proteomes" id="UP000823388"/>
    </source>
</evidence>
<proteinExistence type="predicted"/>